<dbReference type="Proteomes" id="UP000824208">
    <property type="component" value="Unassembled WGS sequence"/>
</dbReference>
<comment type="caution">
    <text evidence="1">The sequence shown here is derived from an EMBL/GenBank/DDBJ whole genome shotgun (WGS) entry which is preliminary data.</text>
</comment>
<reference evidence="1" key="2">
    <citation type="submission" date="2021-04" db="EMBL/GenBank/DDBJ databases">
        <authorList>
            <person name="Gilroy R."/>
        </authorList>
    </citation>
    <scope>NUCLEOTIDE SEQUENCE</scope>
    <source>
        <strain evidence="1">CHK189-11263</strain>
    </source>
</reference>
<organism evidence="1 2">
    <name type="scientific">Candidatus Flavonifractor intestinipullorum</name>
    <dbReference type="NCBI Taxonomy" id="2838587"/>
    <lineage>
        <taxon>Bacteria</taxon>
        <taxon>Bacillati</taxon>
        <taxon>Bacillota</taxon>
        <taxon>Clostridia</taxon>
        <taxon>Eubacteriales</taxon>
        <taxon>Oscillospiraceae</taxon>
        <taxon>Flavonifractor</taxon>
    </lineage>
</organism>
<evidence type="ECO:0000313" key="1">
    <source>
        <dbReference type="EMBL" id="HJB56219.1"/>
    </source>
</evidence>
<evidence type="ECO:0000313" key="2">
    <source>
        <dbReference type="Proteomes" id="UP000824208"/>
    </source>
</evidence>
<sequence>MDRPSELLVLTPPGRARAVQTAGLTPVHLAYRVGEGPHLFRSSQPLALRGGILAMDCPRPADRGDPGAFCQEVLRECAARGFQGVFCAFEGAPAPLLRRIAAALEPLLARRNWPLYVPEAYAADGARILISSALSGGSLRLRLEEAVERYGPERVVLLVEPLSEDFPLPSPTGQGVPLTREALSRRREELQPAVFFSSELCAHYFTYMAKGDGAHFVLFDDAGSIRKKLQIAAALGISRAVLALEQAEELLPGLLRPSPGGK</sequence>
<proteinExistence type="predicted"/>
<gene>
    <name evidence="1" type="ORF">H9714_01560</name>
</gene>
<accession>A0A9D2S4X2</accession>
<reference evidence="1" key="1">
    <citation type="journal article" date="2021" name="PeerJ">
        <title>Extensive microbial diversity within the chicken gut microbiome revealed by metagenomics and culture.</title>
        <authorList>
            <person name="Gilroy R."/>
            <person name="Ravi A."/>
            <person name="Getino M."/>
            <person name="Pursley I."/>
            <person name="Horton D.L."/>
            <person name="Alikhan N.F."/>
            <person name="Baker D."/>
            <person name="Gharbi K."/>
            <person name="Hall N."/>
            <person name="Watson M."/>
            <person name="Adriaenssens E.M."/>
            <person name="Foster-Nyarko E."/>
            <person name="Jarju S."/>
            <person name="Secka A."/>
            <person name="Antonio M."/>
            <person name="Oren A."/>
            <person name="Chaudhuri R.R."/>
            <person name="La Ragione R."/>
            <person name="Hildebrand F."/>
            <person name="Pallen M.J."/>
        </authorList>
    </citation>
    <scope>NUCLEOTIDE SEQUENCE</scope>
    <source>
        <strain evidence="1">CHK189-11263</strain>
    </source>
</reference>
<dbReference type="EMBL" id="DWYC01000016">
    <property type="protein sequence ID" value="HJB56219.1"/>
    <property type="molecule type" value="Genomic_DNA"/>
</dbReference>
<name>A0A9D2S4X2_9FIRM</name>
<protein>
    <submittedName>
        <fullName evidence="1">Uncharacterized protein</fullName>
    </submittedName>
</protein>
<dbReference type="AlphaFoldDB" id="A0A9D2S4X2"/>